<dbReference type="HAMAP" id="MF_01810">
    <property type="entry name" value="YidC_type1"/>
    <property type="match status" value="1"/>
</dbReference>
<dbReference type="CDD" id="cd20070">
    <property type="entry name" value="5TM_YidC_Alb3"/>
    <property type="match status" value="1"/>
</dbReference>
<evidence type="ECO:0000256" key="7">
    <source>
        <dbReference type="ARBA" id="ARBA00022927"/>
    </source>
</evidence>
<keyword evidence="17" id="KW-1185">Reference proteome</keyword>
<evidence type="ECO:0000256" key="1">
    <source>
        <dbReference type="ARBA" id="ARBA00004429"/>
    </source>
</evidence>
<sequence length="624" mass="72652">MDKKQMLGFGLILVLLALWLYMNQPTEAERLEVQRKQDSLARVENQDIPITPQTNANNTDTVLSDSLSGNDAAVTERLTAQYGAFAPAASGKEEFSTLENSEMKIKFSSKGGRIVDVLLKGYKKIIENEDKEEVEVPLRLMEDEKDRFEYLVPLNNQMISTQDLYFTPTVDGNIIRFRAETTNGGYIEQAYQLLPESFQVEYQVTWDQLPNSNQQPITLNWLSYLDKLEKNTQFERTYSTIHYKPQDERTSYTSYTSNDEEELTNKIKWVAHSNQFFNTALLADQAFEDGHLQVTTLDENNPDLKKLHSQLTLPNKMGMNQFNMEMYIGPNDYKKLREMGHELEDIIPFGWSIFGTINRRVIRPLFVFLDNIIGSKGLAILLLTFLVKMALYPITYKMLYSQAKTQALKPRMDKLKEKYKDDSKKVQMETMKLYQEYGVNPVGGCLPMLLQMPIWFALYRFFPASIEFRQASFLWAPDLSSYDAFFHLPFDIPMLGGHISLFTILYTISMIGYTYYNSKIMTQASTGNEEMMKMMKVMQYAMPFMFFFFFNNYASGLTAYLFFSNLMTISQTVVTKNFVIDHDKINRELDAYKKKPKKTSKFRERLNEAIKEQQRQQELKKKQK</sequence>
<evidence type="ECO:0000256" key="8">
    <source>
        <dbReference type="ARBA" id="ARBA00022989"/>
    </source>
</evidence>
<dbReference type="Proteomes" id="UP000753961">
    <property type="component" value="Unassembled WGS sequence"/>
</dbReference>
<dbReference type="InterPro" id="IPR047196">
    <property type="entry name" value="YidC_ALB_C"/>
</dbReference>
<evidence type="ECO:0000256" key="6">
    <source>
        <dbReference type="ARBA" id="ARBA00022692"/>
    </source>
</evidence>
<evidence type="ECO:0000256" key="11">
    <source>
        <dbReference type="ARBA" id="ARBA00033245"/>
    </source>
</evidence>
<comment type="subcellular location">
    <subcellularLocation>
        <location evidence="1">Cell inner membrane</location>
        <topology evidence="1">Multi-pass membrane protein</topology>
    </subcellularLocation>
    <subcellularLocation>
        <location evidence="13">Cell membrane</location>
        <topology evidence="13">Multi-pass membrane protein</topology>
    </subcellularLocation>
</comment>
<evidence type="ECO:0000256" key="13">
    <source>
        <dbReference type="HAMAP-Rule" id="MF_01810"/>
    </source>
</evidence>
<name>A0A953HMR5_9BACT</name>
<dbReference type="GO" id="GO:0051205">
    <property type="term" value="P:protein insertion into membrane"/>
    <property type="evidence" value="ECO:0007669"/>
    <property type="project" value="TreeGrafter"/>
</dbReference>
<evidence type="ECO:0000259" key="14">
    <source>
        <dbReference type="Pfam" id="PF02096"/>
    </source>
</evidence>
<dbReference type="InterPro" id="IPR019998">
    <property type="entry name" value="Membr_insert_YidC"/>
</dbReference>
<proteinExistence type="inferred from homology"/>
<feature type="transmembrane region" description="Helical" evidence="13">
    <location>
        <begin position="537"/>
        <end position="563"/>
    </location>
</feature>
<organism evidence="16 17">
    <name type="scientific">Membranihabitans marinus</name>
    <dbReference type="NCBI Taxonomy" id="1227546"/>
    <lineage>
        <taxon>Bacteria</taxon>
        <taxon>Pseudomonadati</taxon>
        <taxon>Bacteroidota</taxon>
        <taxon>Saprospiria</taxon>
        <taxon>Saprospirales</taxon>
        <taxon>Saprospiraceae</taxon>
        <taxon>Membranihabitans</taxon>
    </lineage>
</organism>
<accession>A0A953HMR5</accession>
<dbReference type="Gene3D" id="2.70.98.90">
    <property type="match status" value="1"/>
</dbReference>
<evidence type="ECO:0000313" key="16">
    <source>
        <dbReference type="EMBL" id="MBY5957383.1"/>
    </source>
</evidence>
<comment type="function">
    <text evidence="13">Required for the insertion and/or proper folding and/or complex formation of integral membrane proteins into the membrane. Involved in integration of membrane proteins that insert both dependently and independently of the Sec translocase complex, as well as at least some lipoproteins. Aids folding of multispanning membrane proteins.</text>
</comment>
<keyword evidence="8 13" id="KW-1133">Transmembrane helix</keyword>
<dbReference type="InterPro" id="IPR038221">
    <property type="entry name" value="YidC_periplasmic_sf"/>
</dbReference>
<dbReference type="GO" id="GO:0015031">
    <property type="term" value="P:protein transport"/>
    <property type="evidence" value="ECO:0007669"/>
    <property type="project" value="UniProtKB-KW"/>
</dbReference>
<feature type="transmembrane region" description="Helical" evidence="13">
    <location>
        <begin position="437"/>
        <end position="458"/>
    </location>
</feature>
<dbReference type="CDD" id="cd19961">
    <property type="entry name" value="EcYidC-like_peri"/>
    <property type="match status" value="1"/>
</dbReference>
<evidence type="ECO:0000256" key="9">
    <source>
        <dbReference type="ARBA" id="ARBA00023136"/>
    </source>
</evidence>
<feature type="domain" description="Membrane insertase YidC N-terminal" evidence="15">
    <location>
        <begin position="97"/>
        <end position="353"/>
    </location>
</feature>
<comment type="similarity">
    <text evidence="2 13">Belongs to the OXA1/ALB3/YidC family. Type 1 subfamily.</text>
</comment>
<dbReference type="RefSeq" id="WP_222578907.1">
    <property type="nucleotide sequence ID" value="NZ_JAHVHU010000005.1"/>
</dbReference>
<evidence type="ECO:0000313" key="17">
    <source>
        <dbReference type="Proteomes" id="UP000753961"/>
    </source>
</evidence>
<keyword evidence="10 13" id="KW-0143">Chaperone</keyword>
<dbReference type="Pfam" id="PF02096">
    <property type="entry name" value="60KD_IMP"/>
    <property type="match status" value="1"/>
</dbReference>
<evidence type="ECO:0000256" key="10">
    <source>
        <dbReference type="ARBA" id="ARBA00023186"/>
    </source>
</evidence>
<keyword evidence="4 13" id="KW-0813">Transport</keyword>
<keyword evidence="9 13" id="KW-0472">Membrane</keyword>
<feature type="domain" description="Membrane insertase YidC/Oxa/ALB C-terminal" evidence="14">
    <location>
        <begin position="377"/>
        <end position="576"/>
    </location>
</feature>
<evidence type="ECO:0000256" key="4">
    <source>
        <dbReference type="ARBA" id="ARBA00022448"/>
    </source>
</evidence>
<dbReference type="GO" id="GO:0032977">
    <property type="term" value="F:membrane insertase activity"/>
    <property type="evidence" value="ECO:0007669"/>
    <property type="project" value="InterPro"/>
</dbReference>
<evidence type="ECO:0000256" key="5">
    <source>
        <dbReference type="ARBA" id="ARBA00022475"/>
    </source>
</evidence>
<evidence type="ECO:0000256" key="3">
    <source>
        <dbReference type="ARBA" id="ARBA00015325"/>
    </source>
</evidence>
<gene>
    <name evidence="13 16" type="primary">yidC</name>
    <name evidence="16" type="ORF">KUV50_04490</name>
</gene>
<dbReference type="GO" id="GO:0005886">
    <property type="term" value="C:plasma membrane"/>
    <property type="evidence" value="ECO:0007669"/>
    <property type="project" value="UniProtKB-SubCell"/>
</dbReference>
<comment type="caution">
    <text evidence="16">The sequence shown here is derived from an EMBL/GenBank/DDBJ whole genome shotgun (WGS) entry which is preliminary data.</text>
</comment>
<dbReference type="InterPro" id="IPR001708">
    <property type="entry name" value="YidC/ALB3/OXA1/COX18"/>
</dbReference>
<dbReference type="PRINTS" id="PR00701">
    <property type="entry name" value="60KDINNERMP"/>
</dbReference>
<evidence type="ECO:0000259" key="15">
    <source>
        <dbReference type="Pfam" id="PF14849"/>
    </source>
</evidence>
<feature type="transmembrane region" description="Helical" evidence="13">
    <location>
        <begin position="365"/>
        <end position="387"/>
    </location>
</feature>
<dbReference type="InterPro" id="IPR028053">
    <property type="entry name" value="Membr_insert_YidC_N"/>
</dbReference>
<keyword evidence="5 13" id="KW-1003">Cell membrane</keyword>
<comment type="subunit">
    <text evidence="13">Interacts with the Sec translocase complex via SecD. Specifically interacts with transmembrane segments of nascent integral membrane proteins during membrane integration.</text>
</comment>
<dbReference type="InterPro" id="IPR028055">
    <property type="entry name" value="YidC/Oxa/ALB_C"/>
</dbReference>
<keyword evidence="7 13" id="KW-0653">Protein transport</keyword>
<evidence type="ECO:0000256" key="2">
    <source>
        <dbReference type="ARBA" id="ARBA00010527"/>
    </source>
</evidence>
<dbReference type="NCBIfam" id="TIGR03593">
    <property type="entry name" value="yidC_nterm"/>
    <property type="match status" value="1"/>
</dbReference>
<protein>
    <recommendedName>
        <fullName evidence="3 13">Membrane protein insertase YidC</fullName>
    </recommendedName>
    <alternativeName>
        <fullName evidence="12 13">Foldase YidC</fullName>
    </alternativeName>
    <alternativeName>
        <fullName evidence="13">Membrane protein YidC</fullName>
    </alternativeName>
    <alternativeName>
        <fullName evidence="11 13">membrane integrase YidC</fullName>
    </alternativeName>
</protein>
<reference evidence="16" key="1">
    <citation type="submission" date="2021-06" db="EMBL/GenBank/DDBJ databases">
        <title>44 bacteria genomes isolated from Dapeng, Shenzhen.</title>
        <authorList>
            <person name="Zheng W."/>
            <person name="Yu S."/>
            <person name="Huang Y."/>
        </authorList>
    </citation>
    <scope>NUCLEOTIDE SEQUENCE</scope>
    <source>
        <strain evidence="16">DP5N28-2</strain>
    </source>
</reference>
<dbReference type="AlphaFoldDB" id="A0A953HMR5"/>
<dbReference type="NCBIfam" id="NF002356">
    <property type="entry name" value="PRK01318.2-3"/>
    <property type="match status" value="1"/>
</dbReference>
<keyword evidence="6 13" id="KW-0812">Transmembrane</keyword>
<dbReference type="PANTHER" id="PTHR12428">
    <property type="entry name" value="OXA1"/>
    <property type="match status" value="1"/>
</dbReference>
<dbReference type="EMBL" id="JAHVHU010000005">
    <property type="protein sequence ID" value="MBY5957383.1"/>
    <property type="molecule type" value="Genomic_DNA"/>
</dbReference>
<feature type="transmembrane region" description="Helical" evidence="13">
    <location>
        <begin position="495"/>
        <end position="516"/>
    </location>
</feature>
<dbReference type="NCBIfam" id="TIGR03592">
    <property type="entry name" value="yidC_oxa1_cterm"/>
    <property type="match status" value="1"/>
</dbReference>
<dbReference type="Pfam" id="PF14849">
    <property type="entry name" value="YidC_periplas"/>
    <property type="match status" value="1"/>
</dbReference>
<evidence type="ECO:0000256" key="12">
    <source>
        <dbReference type="ARBA" id="ARBA00033342"/>
    </source>
</evidence>
<dbReference type="PANTHER" id="PTHR12428:SF65">
    <property type="entry name" value="CYTOCHROME C OXIDASE ASSEMBLY PROTEIN COX18, MITOCHONDRIAL"/>
    <property type="match status" value="1"/>
</dbReference>